<evidence type="ECO:0000313" key="7">
    <source>
        <dbReference type="EMBL" id="SEQ55953.1"/>
    </source>
</evidence>
<reference evidence="8" key="1">
    <citation type="submission" date="2016-10" db="EMBL/GenBank/DDBJ databases">
        <authorList>
            <person name="Varghese N."/>
            <person name="Submissions S."/>
        </authorList>
    </citation>
    <scope>NUCLEOTIDE SEQUENCE [LARGE SCALE GENOMIC DNA]</scope>
    <source>
        <strain evidence="8">DSM 25055</strain>
    </source>
</reference>
<comment type="subcellular location">
    <subcellularLocation>
        <location evidence="1">Membrane</location>
        <topology evidence="1">Multi-pass membrane protein</topology>
    </subcellularLocation>
</comment>
<feature type="transmembrane region" description="Helical" evidence="5">
    <location>
        <begin position="142"/>
        <end position="161"/>
    </location>
</feature>
<accession>A0A1H9H115</accession>
<proteinExistence type="inferred from homology"/>
<evidence type="ECO:0000256" key="5">
    <source>
        <dbReference type="SAM" id="Phobius"/>
    </source>
</evidence>
<dbReference type="OrthoDB" id="29144at2157"/>
<keyword evidence="8" id="KW-1185">Reference proteome</keyword>
<feature type="domain" description="NADH:quinone oxidoreductase/Mrp antiporter transmembrane" evidence="6">
    <location>
        <begin position="136"/>
        <end position="436"/>
    </location>
</feature>
<sequence length="508" mass="53270">MAVLELPQWTALAPALILAGTALVLFLIDSIDPHSTNRTLLAGTAIVGSLASLAVAVWYLAAGVGATGIENYGIIQIMDGQFVVDQLALYFMIIIAIVTALVSVASHDYLRDHTYQAEYYSLVVLAATGMSMMAASNSLVTIFIALELTSLPSYALVAILKDNRGSVEAGLKYFLIGALSSAIFVYGVSLVYGATGSLQLTDIAANLGDASEMGGLLGLGILMLIGGIAFKTASVPFHFWAPEAYEGAPAPISAFLSSASKAAGFVLAFRVFTTAFPIDATTDVIGVDWTLAFVILAIVTMTVGNFAAATQENVKRMLAYSSIGHAGYVLIGLAALSAEGGELVMGAAMMHLLVYGFMNTGAFLFVGLAEHWGVGRTFEDYNGLSQQAPFASAAMAIFMFSLAGLPPFGGFWSKYFLYTETLNAAADSTILLAVAAALVVNSVLSLYYYSRLVKALWIEEPILDRDRLTQPTGLYAAIIAAAVMTVLILPAFGPIADAATEAAAAVVV</sequence>
<feature type="transmembrane region" description="Helical" evidence="5">
    <location>
        <begin position="473"/>
        <end position="492"/>
    </location>
</feature>
<feature type="transmembrane region" description="Helical" evidence="5">
    <location>
        <begin position="173"/>
        <end position="195"/>
    </location>
</feature>
<dbReference type="EMBL" id="FOFD01000002">
    <property type="protein sequence ID" value="SEQ55953.1"/>
    <property type="molecule type" value="Genomic_DNA"/>
</dbReference>
<feature type="transmembrane region" description="Helical" evidence="5">
    <location>
        <begin position="390"/>
        <end position="409"/>
    </location>
</feature>
<protein>
    <submittedName>
        <fullName evidence="7">NADH-quinone oxidoreductase subunit N</fullName>
    </submittedName>
</protein>
<feature type="transmembrane region" description="Helical" evidence="5">
    <location>
        <begin position="117"/>
        <end position="136"/>
    </location>
</feature>
<evidence type="ECO:0000256" key="4">
    <source>
        <dbReference type="ARBA" id="ARBA00023136"/>
    </source>
</evidence>
<keyword evidence="2 5" id="KW-0812">Transmembrane</keyword>
<dbReference type="Proteomes" id="UP000199114">
    <property type="component" value="Unassembled WGS sequence"/>
</dbReference>
<feature type="transmembrane region" description="Helical" evidence="5">
    <location>
        <begin position="40"/>
        <end position="61"/>
    </location>
</feature>
<dbReference type="AlphaFoldDB" id="A0A1H9H115"/>
<keyword evidence="4 5" id="KW-0472">Membrane</keyword>
<evidence type="ECO:0000256" key="3">
    <source>
        <dbReference type="ARBA" id="ARBA00022989"/>
    </source>
</evidence>
<feature type="transmembrane region" description="Helical" evidence="5">
    <location>
        <begin position="318"/>
        <end position="338"/>
    </location>
</feature>
<dbReference type="Pfam" id="PF00361">
    <property type="entry name" value="Proton_antipo_M"/>
    <property type="match status" value="1"/>
</dbReference>
<dbReference type="HAMAP" id="MF_00445">
    <property type="entry name" value="NDH1_NuoN_1"/>
    <property type="match status" value="1"/>
</dbReference>
<name>A0A1H9H115_9EURY</name>
<feature type="transmembrane region" description="Helical" evidence="5">
    <location>
        <begin position="344"/>
        <end position="369"/>
    </location>
</feature>
<dbReference type="GO" id="GO:0016020">
    <property type="term" value="C:membrane"/>
    <property type="evidence" value="ECO:0007669"/>
    <property type="project" value="UniProtKB-SubCell"/>
</dbReference>
<organism evidence="7 8">
    <name type="scientific">Natrinema salaciae</name>
    <dbReference type="NCBI Taxonomy" id="1186196"/>
    <lineage>
        <taxon>Archaea</taxon>
        <taxon>Methanobacteriati</taxon>
        <taxon>Methanobacteriota</taxon>
        <taxon>Stenosarchaea group</taxon>
        <taxon>Halobacteria</taxon>
        <taxon>Halobacteriales</taxon>
        <taxon>Natrialbaceae</taxon>
        <taxon>Natrinema</taxon>
    </lineage>
</organism>
<dbReference type="GO" id="GO:0008137">
    <property type="term" value="F:NADH dehydrogenase (ubiquinone) activity"/>
    <property type="evidence" value="ECO:0007669"/>
    <property type="project" value="InterPro"/>
</dbReference>
<gene>
    <name evidence="7" type="ORF">SAMN04489841_2056</name>
</gene>
<dbReference type="PANTHER" id="PTHR22773">
    <property type="entry name" value="NADH DEHYDROGENASE"/>
    <property type="match status" value="1"/>
</dbReference>
<evidence type="ECO:0000313" key="8">
    <source>
        <dbReference type="Proteomes" id="UP000199114"/>
    </source>
</evidence>
<evidence type="ECO:0000256" key="2">
    <source>
        <dbReference type="ARBA" id="ARBA00022692"/>
    </source>
</evidence>
<keyword evidence="3 5" id="KW-1133">Transmembrane helix</keyword>
<dbReference type="NCBIfam" id="TIGR01770">
    <property type="entry name" value="NDH_I_N"/>
    <property type="match status" value="1"/>
</dbReference>
<evidence type="ECO:0000259" key="6">
    <source>
        <dbReference type="Pfam" id="PF00361"/>
    </source>
</evidence>
<feature type="transmembrane region" description="Helical" evidence="5">
    <location>
        <begin position="215"/>
        <end position="240"/>
    </location>
</feature>
<feature type="transmembrane region" description="Helical" evidence="5">
    <location>
        <begin position="87"/>
        <end position="105"/>
    </location>
</feature>
<feature type="transmembrane region" description="Helical" evidence="5">
    <location>
        <begin position="284"/>
        <end position="306"/>
    </location>
</feature>
<dbReference type="InterPro" id="IPR010096">
    <property type="entry name" value="NADH-Q_OxRdtase_suN/2"/>
</dbReference>
<dbReference type="GO" id="GO:0042773">
    <property type="term" value="P:ATP synthesis coupled electron transport"/>
    <property type="evidence" value="ECO:0007669"/>
    <property type="project" value="InterPro"/>
</dbReference>
<dbReference type="STRING" id="1186196.SAMN04489841_2056"/>
<feature type="transmembrane region" description="Helical" evidence="5">
    <location>
        <begin position="252"/>
        <end position="272"/>
    </location>
</feature>
<dbReference type="InterPro" id="IPR001750">
    <property type="entry name" value="ND/Mrp_TM"/>
</dbReference>
<feature type="transmembrane region" description="Helical" evidence="5">
    <location>
        <begin position="429"/>
        <end position="449"/>
    </location>
</feature>
<dbReference type="PRINTS" id="PR01434">
    <property type="entry name" value="NADHDHGNASE5"/>
</dbReference>
<evidence type="ECO:0000256" key="1">
    <source>
        <dbReference type="ARBA" id="ARBA00004141"/>
    </source>
</evidence>
<dbReference type="RefSeq" id="WP_090617102.1">
    <property type="nucleotide sequence ID" value="NZ_FOFD01000002.1"/>
</dbReference>
<feature type="transmembrane region" description="Helical" evidence="5">
    <location>
        <begin position="6"/>
        <end position="28"/>
    </location>
</feature>